<keyword evidence="4" id="KW-1185">Reference proteome</keyword>
<dbReference type="PANTHER" id="PTHR16026">
    <property type="entry name" value="CARTILAGE ACIDIC PROTEIN 1"/>
    <property type="match status" value="1"/>
</dbReference>
<evidence type="ECO:0000259" key="2">
    <source>
        <dbReference type="Pfam" id="PF07593"/>
    </source>
</evidence>
<gene>
    <name evidence="3" type="ORF">AWW68_04725</name>
</gene>
<dbReference type="AlphaFoldDB" id="A0A150XH90"/>
<dbReference type="RefSeq" id="WP_068217141.1">
    <property type="nucleotide sequence ID" value="NZ_CP139724.1"/>
</dbReference>
<dbReference type="STRING" id="333140.AWW68_04725"/>
<dbReference type="InterPro" id="IPR027039">
    <property type="entry name" value="Crtac1"/>
</dbReference>
<dbReference type="InterPro" id="IPR028994">
    <property type="entry name" value="Integrin_alpha_N"/>
</dbReference>
<name>A0A150XH90_9BACT</name>
<keyword evidence="1" id="KW-0732">Signal</keyword>
<dbReference type="InterPro" id="IPR011519">
    <property type="entry name" value="UnbV_ASPIC"/>
</dbReference>
<proteinExistence type="predicted"/>
<reference evidence="3 4" key="1">
    <citation type="submission" date="2016-01" db="EMBL/GenBank/DDBJ databases">
        <title>Genome sequencing of Roseivirga spongicola UST030701-084.</title>
        <authorList>
            <person name="Selvaratnam C."/>
            <person name="Thevarajoo S."/>
            <person name="Goh K.M."/>
            <person name="Ee R."/>
            <person name="Chan K.-G."/>
            <person name="Chong C.S."/>
        </authorList>
    </citation>
    <scope>NUCLEOTIDE SEQUENCE [LARGE SCALE GENOMIC DNA]</scope>
    <source>
        <strain evidence="3 4">UST030701-084</strain>
    </source>
</reference>
<accession>A0A150XH90</accession>
<protein>
    <recommendedName>
        <fullName evidence="2">ASPIC/UnbV domain-containing protein</fullName>
    </recommendedName>
</protein>
<sequence length="1089" mass="121929">MKKLVLPFFVLTLVLSCTGEKNQTLFEKVEAKESGIDFRNQLDYTEELNPYTYRNFFNGGGVALGDINNDGLLDIFFSGNMVENKLYLNKGNWQFKDITQESGTGGSKFWATGATFVDINADGWLDLYVCISGPPSDELGRKNQLFINQKDGTFKESAEQFGLDFKGLAVHAAFFDYDKDGDLDCYLLTNSFRGVGIGQDIVENQREIPSADNAGNKLLRNDDGKFVDVTSQAGIYNSDIGFGLGITLSDYNQDSWPDIFVSNDFFEKDYLYINNQDGTFSERSEDYFESLSMGSMGADASDLNNDGLPEIMVTEMLPATLPRRKTKATYESWDKYSLNTSKGYYHQYPRNVLQRNLGNGQFLEIGRLAGVSATEWSWGTLIFDTNNDGLNDIFVSNGIYKDLLDRDYLNYMANEARIRSMIQNDEDVITSLIDVMPSKPVVNALFKNEGAFQFENISQSAGLQDESFSNGSAYGDLDNDGDLDLVVNNVNMPAFVYRNNTDTTANRSLQIELQANSNQNTKAIGTFVQAWANDQHYSAYNFPSRGFQSSVDPKIHLGVGSLNTLDSIRITWPNGSKTTLENIRTNQLLTLVQPEKPQQALEATKTTQQTLIQASNQLQYKHEENLFVDFDRERLLLEMFQNEGPALAISDINGDGINDMFIGGSKDIAGTLFLSKNGELKPVKSAALEADRISEDVSAVFFDADGDGNQDLYVSSGGRAFSRSSSALMDRLYINDGKGQLIKSQSALPFTNYYSNSTVSAGDFDNDGDTDLFIGERFDAFTYGESGRAFIFQNDGTGEFTDVTDKVAPELMEIGMVTSSSWVDIDGDGDLDLVISGDWMALQLFENNNGRLQKQEAFPNLNGWWHTLHLSDVDNDGDLDIIAGNHGENTFLKPGTRMYVSDFDQNGTKEQIYCEKIDGKYYPIVDKDELIKQIPSLKKQLVYFEDYANKSIDELFSPEVLSKARVFEMNERRSGIFYNQKGQFNFKPLPKEAQYSPIYAVHSEDLNGDGFQDLILGGNQYLVKPQFGRYDALKGLILFGSQTGFSSDKLEFLNIDGQIRHIKKTTIEGKEKYLFVINNGPLLTYEKKD</sequence>
<dbReference type="OrthoDB" id="9816120at2"/>
<comment type="caution">
    <text evidence="3">The sequence shown here is derived from an EMBL/GenBank/DDBJ whole genome shotgun (WGS) entry which is preliminary data.</text>
</comment>
<feature type="domain" description="ASPIC/UnbV" evidence="2">
    <location>
        <begin position="523"/>
        <end position="590"/>
    </location>
</feature>
<dbReference type="PROSITE" id="PS51257">
    <property type="entry name" value="PROKAR_LIPOPROTEIN"/>
    <property type="match status" value="1"/>
</dbReference>
<evidence type="ECO:0000313" key="4">
    <source>
        <dbReference type="Proteomes" id="UP000075606"/>
    </source>
</evidence>
<organism evidence="3 4">
    <name type="scientific">Roseivirga spongicola</name>
    <dbReference type="NCBI Taxonomy" id="333140"/>
    <lineage>
        <taxon>Bacteria</taxon>
        <taxon>Pseudomonadati</taxon>
        <taxon>Bacteroidota</taxon>
        <taxon>Cytophagia</taxon>
        <taxon>Cytophagales</taxon>
        <taxon>Roseivirgaceae</taxon>
        <taxon>Roseivirga</taxon>
    </lineage>
</organism>
<dbReference type="Proteomes" id="UP000075606">
    <property type="component" value="Unassembled WGS sequence"/>
</dbReference>
<dbReference type="PANTHER" id="PTHR16026:SF0">
    <property type="entry name" value="CARTILAGE ACIDIC PROTEIN 1"/>
    <property type="match status" value="1"/>
</dbReference>
<dbReference type="Pfam" id="PF07593">
    <property type="entry name" value="UnbV_ASPIC"/>
    <property type="match status" value="1"/>
</dbReference>
<dbReference type="SUPFAM" id="SSF69318">
    <property type="entry name" value="Integrin alpha N-terminal domain"/>
    <property type="match status" value="3"/>
</dbReference>
<dbReference type="Gene3D" id="2.130.10.130">
    <property type="entry name" value="Integrin alpha, N-terminal"/>
    <property type="match status" value="4"/>
</dbReference>
<dbReference type="EMBL" id="LRPC01000001">
    <property type="protein sequence ID" value="KYG78077.1"/>
    <property type="molecule type" value="Genomic_DNA"/>
</dbReference>
<dbReference type="InterPro" id="IPR013517">
    <property type="entry name" value="FG-GAP"/>
</dbReference>
<evidence type="ECO:0000256" key="1">
    <source>
        <dbReference type="ARBA" id="ARBA00022729"/>
    </source>
</evidence>
<evidence type="ECO:0000313" key="3">
    <source>
        <dbReference type="EMBL" id="KYG78077.1"/>
    </source>
</evidence>
<dbReference type="Pfam" id="PF13517">
    <property type="entry name" value="FG-GAP_3"/>
    <property type="match status" value="6"/>
</dbReference>